<gene>
    <name evidence="2" type="ORF">KIK155_LOCUS16535</name>
</gene>
<dbReference type="Proteomes" id="UP000663865">
    <property type="component" value="Unassembled WGS sequence"/>
</dbReference>
<feature type="region of interest" description="Disordered" evidence="1">
    <location>
        <begin position="650"/>
        <end position="679"/>
    </location>
</feature>
<proteinExistence type="predicted"/>
<dbReference type="EMBL" id="CAJNYV010002929">
    <property type="protein sequence ID" value="CAF3513978.1"/>
    <property type="molecule type" value="Genomic_DNA"/>
</dbReference>
<comment type="caution">
    <text evidence="2">The sequence shown here is derived from an EMBL/GenBank/DDBJ whole genome shotgun (WGS) entry which is preliminary data.</text>
</comment>
<accession>A0A818HTC1</accession>
<evidence type="ECO:0000313" key="2">
    <source>
        <dbReference type="EMBL" id="CAF3513978.1"/>
    </source>
</evidence>
<evidence type="ECO:0000313" key="3">
    <source>
        <dbReference type="Proteomes" id="UP000663865"/>
    </source>
</evidence>
<feature type="region of interest" description="Disordered" evidence="1">
    <location>
        <begin position="341"/>
        <end position="361"/>
    </location>
</feature>
<feature type="region of interest" description="Disordered" evidence="1">
    <location>
        <begin position="248"/>
        <end position="274"/>
    </location>
</feature>
<dbReference type="AlphaFoldDB" id="A0A818HTC1"/>
<name>A0A818HTC1_9BILA</name>
<protein>
    <submittedName>
        <fullName evidence="2">Uncharacterized protein</fullName>
    </submittedName>
</protein>
<reference evidence="2" key="1">
    <citation type="submission" date="2021-02" db="EMBL/GenBank/DDBJ databases">
        <authorList>
            <person name="Nowell W R."/>
        </authorList>
    </citation>
    <scope>NUCLEOTIDE SEQUENCE</scope>
</reference>
<feature type="compositionally biased region" description="Pro residues" evidence="1">
    <location>
        <begin position="345"/>
        <end position="357"/>
    </location>
</feature>
<feature type="compositionally biased region" description="Acidic residues" evidence="1">
    <location>
        <begin position="251"/>
        <end position="260"/>
    </location>
</feature>
<sequence length="1102" mass="123245">MDLHNDLHINSITETYSNRFGVKKITCSVRLTGPDIIGALDCLIQKVVNNTDDYFKVGLSISTNKSNLYIEFRPKDSLTDDPKYASLETLINTREYLIIRANEKIRPKYKQGWQRMCWHQRTFHNRYSSVMLDETLSHDEKAQFLYKYFDHLLKYNEDFPTAATDDQLFPKIPNLQSLKITMSSQTEFYNASNETPPGERYYEKVDTIDSDDDLNFLHEAVIEAEAAQYREEGVEADNVVQNDIEVHASQEEEGVEEEGETASREGGEGAAQEEEEIQIVDQISYSPISDASSSPVSCQMDDCIACPQHANENPSKKRRIDAQFINNNPISQDMFETPAVEQCTEPPPLGATPPPPLGGDADTVGANDTLAAAGSVFFGLEDILNISICVCEPKKENCVDCKGIEWETCTIDDTHIPPYQPPTTTTQVIVSPETALVDSLLSTLLASQPIGPQLSSSNTQIMNNNASRPRNGKPSMIPPPIPQQIPIPPQQIPIPPQQNQPIQKISMICAFAAKIRARDERRQRRRAAMQASTYSLQERIHRVSERLRACLAEDLEMQSAQLQIQSDQELSTVLTQMAAFSAGQSTILPSIDDDSGGEESSKTICDTREDLIQPLLVVIDETEGHVSNIEDCVRANRGIASNRIIDNQTTNGRNEGGGGGWVIGSNKNKKYLPHPSPKNTIVNPSTNTHTVVLNKSHCNMVSNVSLCNETQVSGKGPIPPSVSICNRAKTLGNETQVSGNKQLNADKPAIFVSSNSTSDVEENKNVVQIGKEKSTVKKITENICNTTLSNSNHHERENNYNSGFFENVPSSPPPKLPLRACSGWEGENSCDNISETDSQNSDIGERNYMLPEGSVDPLRGKVIFSEKKRNFAIFEKYERESDLFSVIKCTYTVCIRPKWNADESLFKLFMHFLDLVNARIHSEYESLCDVSYINIKIANTIDTRYECLSKFQKFDHSVLSALIDDVSTQVQSSNYFHFDDLIVTVKFVREPSGHGLESHSMNVPADPVISSLVNIHLTDNRDCLFRSIAYYTLYNERINLPRKHIKRNQITDRAWRLSRKCGMPLAIDASPRLLEQIACTLGVRIRGNKTFRRSVNVSPCPI</sequence>
<organism evidence="2 3">
    <name type="scientific">Rotaria socialis</name>
    <dbReference type="NCBI Taxonomy" id="392032"/>
    <lineage>
        <taxon>Eukaryota</taxon>
        <taxon>Metazoa</taxon>
        <taxon>Spiralia</taxon>
        <taxon>Gnathifera</taxon>
        <taxon>Rotifera</taxon>
        <taxon>Eurotatoria</taxon>
        <taxon>Bdelloidea</taxon>
        <taxon>Philodinida</taxon>
        <taxon>Philodinidae</taxon>
        <taxon>Rotaria</taxon>
    </lineage>
</organism>
<evidence type="ECO:0000256" key="1">
    <source>
        <dbReference type="SAM" id="MobiDB-lite"/>
    </source>
</evidence>